<name>A0ABW3IPN7_9RHOB</name>
<feature type="domain" description="Lcl C-terminal" evidence="2">
    <location>
        <begin position="30"/>
        <end position="81"/>
    </location>
</feature>
<proteinExistence type="predicted"/>
<dbReference type="InterPro" id="IPR011460">
    <property type="entry name" value="Lcl_C"/>
</dbReference>
<organism evidence="3 4">
    <name type="scientific">Tropicimonas aquimaris</name>
    <dbReference type="NCBI Taxonomy" id="914152"/>
    <lineage>
        <taxon>Bacteria</taxon>
        <taxon>Pseudomonadati</taxon>
        <taxon>Pseudomonadota</taxon>
        <taxon>Alphaproteobacteria</taxon>
        <taxon>Rhodobacterales</taxon>
        <taxon>Roseobacteraceae</taxon>
        <taxon>Tropicimonas</taxon>
    </lineage>
</organism>
<dbReference type="RefSeq" id="WP_386073884.1">
    <property type="nucleotide sequence ID" value="NZ_JBHTJT010000008.1"/>
</dbReference>
<protein>
    <submittedName>
        <fullName evidence="3">DUF1566 domain-containing protein</fullName>
    </submittedName>
</protein>
<dbReference type="Pfam" id="PF07603">
    <property type="entry name" value="Lcl_C"/>
    <property type="match status" value="1"/>
</dbReference>
<accession>A0ABW3IPN7</accession>
<reference evidence="4" key="1">
    <citation type="journal article" date="2019" name="Int. J. Syst. Evol. Microbiol.">
        <title>The Global Catalogue of Microorganisms (GCM) 10K type strain sequencing project: providing services to taxonomists for standard genome sequencing and annotation.</title>
        <authorList>
            <consortium name="The Broad Institute Genomics Platform"/>
            <consortium name="The Broad Institute Genome Sequencing Center for Infectious Disease"/>
            <person name="Wu L."/>
            <person name="Ma J."/>
        </authorList>
    </citation>
    <scope>NUCLEOTIDE SEQUENCE [LARGE SCALE GENOMIC DNA]</scope>
    <source>
        <strain evidence="4">CCUG 60524</strain>
    </source>
</reference>
<gene>
    <name evidence="3" type="ORF">ACFQ2S_07750</name>
</gene>
<evidence type="ECO:0000259" key="2">
    <source>
        <dbReference type="Pfam" id="PF07603"/>
    </source>
</evidence>
<sequence length="188" mass="20434">MVRLEIASRTSARAGRTTKGHTPLHTAVLCDAETGLTWTLATCPGRLDWYDALAWVNEYNADARFGFTDWRLPNAAELAHVKRRFPGIYPDSGAAIITLLPAAMTDEPAQTPLQTSPTHGPRLQNAASKPASDRVKNLWSPVQGGCAPRTPTAARPGHEITPSPHTTIGRRIFDRVPLVRNTGTRLPA</sequence>
<evidence type="ECO:0000313" key="4">
    <source>
        <dbReference type="Proteomes" id="UP001597108"/>
    </source>
</evidence>
<dbReference type="Proteomes" id="UP001597108">
    <property type="component" value="Unassembled WGS sequence"/>
</dbReference>
<comment type="caution">
    <text evidence="3">The sequence shown here is derived from an EMBL/GenBank/DDBJ whole genome shotgun (WGS) entry which is preliminary data.</text>
</comment>
<keyword evidence="4" id="KW-1185">Reference proteome</keyword>
<feature type="region of interest" description="Disordered" evidence="1">
    <location>
        <begin position="108"/>
        <end position="166"/>
    </location>
</feature>
<dbReference type="EMBL" id="JBHTJT010000008">
    <property type="protein sequence ID" value="MFD0979550.1"/>
    <property type="molecule type" value="Genomic_DNA"/>
</dbReference>
<evidence type="ECO:0000313" key="3">
    <source>
        <dbReference type="EMBL" id="MFD0979550.1"/>
    </source>
</evidence>
<evidence type="ECO:0000256" key="1">
    <source>
        <dbReference type="SAM" id="MobiDB-lite"/>
    </source>
</evidence>